<feature type="binding site" evidence="9">
    <location>
        <begin position="190"/>
        <end position="195"/>
    </location>
    <ligand>
        <name>UTP</name>
        <dbReference type="ChEBI" id="CHEBI:46398"/>
    </ligand>
</feature>
<sequence>MVDVTKQIFVTGGVASSLGKGLTASSLGHLLRARGLRVTMQKLDPYINVDPGTMNPFQHGEVFVTEDGAETDLDIGHYERFLDTNLEGSANATTGKVYSQVIAKERRGEYLGDTVQVIPHITNEIKRLMRAQAASDVDLIITEIGGTVGDIESLPFLEAARQVRQDLGRDNVFFLHVSLVPYLAPSGELKTKPTQHSVAALRQLGIQPDGLVLRADRDLPESIKRKISLMCDVDNEAVAACVDAPSIYDIPKVLHREGLDAYVVRRLGLPFRDVVWDDWDELLRRVHDPAHNVEIALVGKYIDLPDAYLSVTEAMRAGGFHHDAKVTIRWVASDECQSPAGAQKALGGVDAILVPGGFGVRGIEGKLGALRWARENKIPTLGICLGLQCMVIEYARHVLGIEDASSSEFDPQTADPVIATMEEQKAFVEGAGDLGGTMRLGSYPAVLQEDSIAASVYEATEVTERHRHRYEVNNAYRDRLTEAGLVISGTSPDRNLVEFVELPRDVHPYYVSTQAHPEFKSRPDRAHPLFAGLVGAAIDAQKASRLVEVEKPRAAETVAAQ</sequence>
<dbReference type="PROSITE" id="PS51273">
    <property type="entry name" value="GATASE_TYPE_1"/>
    <property type="match status" value="1"/>
</dbReference>
<feature type="binding site" evidence="9">
    <location>
        <position position="16"/>
    </location>
    <ligand>
        <name>CTP</name>
        <dbReference type="ChEBI" id="CHEBI:37563"/>
        <note>allosteric inhibitor</note>
    </ligand>
</feature>
<dbReference type="EC" id="6.3.4.2" evidence="9"/>
<keyword evidence="9" id="KW-0460">Magnesium</keyword>
<comment type="catalytic activity">
    <reaction evidence="8 9">
        <text>UTP + L-glutamine + ATP + H2O = CTP + L-glutamate + ADP + phosphate + 2 H(+)</text>
        <dbReference type="Rhea" id="RHEA:26426"/>
        <dbReference type="ChEBI" id="CHEBI:15377"/>
        <dbReference type="ChEBI" id="CHEBI:15378"/>
        <dbReference type="ChEBI" id="CHEBI:29985"/>
        <dbReference type="ChEBI" id="CHEBI:30616"/>
        <dbReference type="ChEBI" id="CHEBI:37563"/>
        <dbReference type="ChEBI" id="CHEBI:43474"/>
        <dbReference type="ChEBI" id="CHEBI:46398"/>
        <dbReference type="ChEBI" id="CHEBI:58359"/>
        <dbReference type="ChEBI" id="CHEBI:456216"/>
        <dbReference type="EC" id="6.3.4.2"/>
    </reaction>
</comment>
<feature type="binding site" evidence="9">
    <location>
        <begin position="190"/>
        <end position="195"/>
    </location>
    <ligand>
        <name>CTP</name>
        <dbReference type="ChEBI" id="CHEBI:37563"/>
        <note>allosteric inhibitor</note>
    </ligand>
</feature>
<dbReference type="Gene3D" id="3.40.50.880">
    <property type="match status" value="1"/>
</dbReference>
<dbReference type="InterPro" id="IPR017926">
    <property type="entry name" value="GATASE"/>
</dbReference>
<dbReference type="SUPFAM" id="SSF52540">
    <property type="entry name" value="P-loop containing nucleoside triphosphate hydrolases"/>
    <property type="match status" value="1"/>
</dbReference>
<dbReference type="PANTHER" id="PTHR11550">
    <property type="entry name" value="CTP SYNTHASE"/>
    <property type="match status" value="1"/>
</dbReference>
<proteinExistence type="inferred from homology"/>
<dbReference type="HAMAP" id="MF_01227">
    <property type="entry name" value="PyrG"/>
    <property type="match status" value="1"/>
</dbReference>
<feature type="binding site" evidence="9">
    <location>
        <position position="74"/>
    </location>
    <ligand>
        <name>Mg(2+)</name>
        <dbReference type="ChEBI" id="CHEBI:18420"/>
    </ligand>
</feature>
<keyword evidence="6 9" id="KW-0315">Glutamine amidotransferase</keyword>
<comment type="miscellaneous">
    <text evidence="9">CTPSs have evolved a hybrid strategy for distinguishing between UTP and CTP. The overlapping regions of the product feedback inhibitory and substrate sites recognize a common feature in both compounds, the triphosphate moiety. To differentiate isosteric substrate and product pyrimidine rings, an additional pocket far from the expected kinase/ligase catalytic site, specifically recognizes the cytosine and ribose portions of the product inhibitor.</text>
</comment>
<feature type="binding site" evidence="9">
    <location>
        <position position="226"/>
    </location>
    <ligand>
        <name>UTP</name>
        <dbReference type="ChEBI" id="CHEBI:46398"/>
    </ligand>
</feature>
<feature type="binding site" evidence="9">
    <location>
        <begin position="150"/>
        <end position="152"/>
    </location>
    <ligand>
        <name>CTP</name>
        <dbReference type="ChEBI" id="CHEBI:37563"/>
        <note>allosteric inhibitor</note>
    </ligand>
</feature>
<organism evidence="12 13">
    <name type="scientific">Branchiibius cervicis</name>
    <dbReference type="NCBI Taxonomy" id="908252"/>
    <lineage>
        <taxon>Bacteria</taxon>
        <taxon>Bacillati</taxon>
        <taxon>Actinomycetota</taxon>
        <taxon>Actinomycetes</taxon>
        <taxon>Micrococcales</taxon>
        <taxon>Dermacoccaceae</taxon>
        <taxon>Branchiibius</taxon>
    </lineage>
</organism>
<dbReference type="Gene3D" id="3.40.50.300">
    <property type="entry name" value="P-loop containing nucleotide triphosphate hydrolases"/>
    <property type="match status" value="1"/>
</dbReference>
<comment type="function">
    <text evidence="9">Catalyzes the ATP-dependent amination of UTP to CTP with either L-glutamine or ammonia as the source of nitrogen. Regulates intracellular CTP levels through interactions with the four ribonucleotide triphosphates.</text>
</comment>
<dbReference type="Proteomes" id="UP001596356">
    <property type="component" value="Unassembled WGS sequence"/>
</dbReference>
<comment type="caution">
    <text evidence="12">The sequence shown here is derived from an EMBL/GenBank/DDBJ whole genome shotgun (WGS) entry which is preliminary data.</text>
</comment>
<comment type="subunit">
    <text evidence="9">Homotetramer.</text>
</comment>
<feature type="binding site" evidence="9">
    <location>
        <begin position="17"/>
        <end position="22"/>
    </location>
    <ligand>
        <name>ATP</name>
        <dbReference type="ChEBI" id="CHEBI:30616"/>
    </ligand>
</feature>
<dbReference type="InterPro" id="IPR029062">
    <property type="entry name" value="Class_I_gatase-like"/>
</dbReference>
<keyword evidence="9" id="KW-0479">Metal-binding</keyword>
<dbReference type="PANTHER" id="PTHR11550:SF0">
    <property type="entry name" value="CTP SYNTHASE-RELATED"/>
    <property type="match status" value="1"/>
</dbReference>
<evidence type="ECO:0000259" key="11">
    <source>
        <dbReference type="Pfam" id="PF06418"/>
    </source>
</evidence>
<evidence type="ECO:0000256" key="9">
    <source>
        <dbReference type="HAMAP-Rule" id="MF_01227"/>
    </source>
</evidence>
<name>A0ABW2ASC3_9MICO</name>
<feature type="binding site" evidence="9">
    <location>
        <position position="244"/>
    </location>
    <ligand>
        <name>ATP</name>
        <dbReference type="ChEBI" id="CHEBI:30616"/>
    </ligand>
</feature>
<evidence type="ECO:0000256" key="2">
    <source>
        <dbReference type="ARBA" id="ARBA00007533"/>
    </source>
</evidence>
<evidence type="ECO:0000256" key="8">
    <source>
        <dbReference type="ARBA" id="ARBA00047781"/>
    </source>
</evidence>
<protein>
    <recommendedName>
        <fullName evidence="9">CTP synthase</fullName>
        <ecNumber evidence="9">6.3.4.2</ecNumber>
    </recommendedName>
    <alternativeName>
        <fullName evidence="9">Cytidine 5'-triphosphate synthase</fullName>
    </alternativeName>
    <alternativeName>
        <fullName evidence="9">Cytidine triphosphate synthetase</fullName>
        <shortName evidence="9">CTP synthetase</shortName>
        <shortName evidence="9">CTPS</shortName>
    </alternativeName>
    <alternativeName>
        <fullName evidence="9">UTP--ammonia ligase</fullName>
    </alternativeName>
</protein>
<dbReference type="Pfam" id="PF06418">
    <property type="entry name" value="CTP_synth_N"/>
    <property type="match status" value="1"/>
</dbReference>
<feature type="binding site" evidence="9">
    <location>
        <position position="143"/>
    </location>
    <ligand>
        <name>Mg(2+)</name>
        <dbReference type="ChEBI" id="CHEBI:18420"/>
    </ligand>
</feature>
<accession>A0ABW2ASC3</accession>
<feature type="binding site" evidence="9">
    <location>
        <begin position="385"/>
        <end position="388"/>
    </location>
    <ligand>
        <name>L-glutamine</name>
        <dbReference type="ChEBI" id="CHEBI:58359"/>
    </ligand>
</feature>
<comment type="activity regulation">
    <text evidence="9">Allosterically activated by GTP, when glutamine is the substrate; GTP has no effect on the reaction when ammonia is the substrate. The allosteric effector GTP functions by stabilizing the protein conformation that binds the tetrahedral intermediate(s) formed during glutamine hydrolysis. Inhibited by the product CTP, via allosteric rather than competitive inhibition.</text>
</comment>
<keyword evidence="13" id="KW-1185">Reference proteome</keyword>
<dbReference type="NCBIfam" id="TIGR00337">
    <property type="entry name" value="PyrG"/>
    <property type="match status" value="1"/>
</dbReference>
<feature type="region of interest" description="Amidoligase domain" evidence="9">
    <location>
        <begin position="1"/>
        <end position="269"/>
    </location>
</feature>
<dbReference type="GO" id="GO:0003883">
    <property type="term" value="F:CTP synthase activity"/>
    <property type="evidence" value="ECO:0007669"/>
    <property type="project" value="UniProtKB-EC"/>
</dbReference>
<keyword evidence="5 9" id="KW-0067">ATP-binding</keyword>
<dbReference type="RefSeq" id="WP_377822200.1">
    <property type="nucleotide sequence ID" value="NZ_JBHSWJ010000002.1"/>
</dbReference>
<evidence type="ECO:0000259" key="10">
    <source>
        <dbReference type="Pfam" id="PF00117"/>
    </source>
</evidence>
<feature type="active site" description="Nucleophile; for glutamine hydrolysis" evidence="9">
    <location>
        <position position="384"/>
    </location>
</feature>
<comment type="pathway">
    <text evidence="1 9">Pyrimidine metabolism; CTP biosynthesis via de novo pathway; CTP from UDP: step 2/2.</text>
</comment>
<feature type="active site" evidence="9">
    <location>
        <position position="518"/>
    </location>
</feature>
<feature type="binding site" evidence="9">
    <location>
        <position position="74"/>
    </location>
    <ligand>
        <name>ATP</name>
        <dbReference type="ChEBI" id="CHEBI:30616"/>
    </ligand>
</feature>
<dbReference type="InterPro" id="IPR027417">
    <property type="entry name" value="P-loop_NTPase"/>
</dbReference>
<dbReference type="InterPro" id="IPR004468">
    <property type="entry name" value="CTP_synthase"/>
</dbReference>
<feature type="binding site" evidence="9">
    <location>
        <position position="357"/>
    </location>
    <ligand>
        <name>L-glutamine</name>
        <dbReference type="ChEBI" id="CHEBI:58359"/>
    </ligand>
</feature>
<feature type="active site" evidence="9">
    <location>
        <position position="516"/>
    </location>
</feature>
<evidence type="ECO:0000256" key="3">
    <source>
        <dbReference type="ARBA" id="ARBA00022598"/>
    </source>
</evidence>
<feature type="binding site" evidence="9">
    <location>
        <position position="408"/>
    </location>
    <ligand>
        <name>L-glutamine</name>
        <dbReference type="ChEBI" id="CHEBI:58359"/>
    </ligand>
</feature>
<dbReference type="EMBL" id="JBHSWJ010000002">
    <property type="protein sequence ID" value="MFC6714017.1"/>
    <property type="molecule type" value="Genomic_DNA"/>
</dbReference>
<keyword evidence="7 9" id="KW-0665">Pyrimidine biosynthesis</keyword>
<keyword evidence="3 9" id="KW-0436">Ligase</keyword>
<dbReference type="Pfam" id="PF00117">
    <property type="entry name" value="GATase"/>
    <property type="match status" value="1"/>
</dbReference>
<feature type="binding site" evidence="9">
    <location>
        <position position="16"/>
    </location>
    <ligand>
        <name>UTP</name>
        <dbReference type="ChEBI" id="CHEBI:46398"/>
    </ligand>
</feature>
<evidence type="ECO:0000256" key="6">
    <source>
        <dbReference type="ARBA" id="ARBA00022962"/>
    </source>
</evidence>
<dbReference type="SUPFAM" id="SSF52317">
    <property type="entry name" value="Class I glutamine amidotransferase-like"/>
    <property type="match status" value="1"/>
</dbReference>
<evidence type="ECO:0000313" key="12">
    <source>
        <dbReference type="EMBL" id="MFC6714017.1"/>
    </source>
</evidence>
<evidence type="ECO:0000256" key="1">
    <source>
        <dbReference type="ARBA" id="ARBA00005171"/>
    </source>
</evidence>
<comment type="catalytic activity">
    <reaction evidence="9">
        <text>UTP + NH4(+) + ATP = CTP + ADP + phosphate + 2 H(+)</text>
        <dbReference type="Rhea" id="RHEA:16597"/>
        <dbReference type="ChEBI" id="CHEBI:15378"/>
        <dbReference type="ChEBI" id="CHEBI:28938"/>
        <dbReference type="ChEBI" id="CHEBI:30616"/>
        <dbReference type="ChEBI" id="CHEBI:37563"/>
        <dbReference type="ChEBI" id="CHEBI:43474"/>
        <dbReference type="ChEBI" id="CHEBI:46398"/>
        <dbReference type="ChEBI" id="CHEBI:456216"/>
    </reaction>
</comment>
<dbReference type="InterPro" id="IPR017456">
    <property type="entry name" value="CTP_synthase_N"/>
</dbReference>
<dbReference type="NCBIfam" id="NF003792">
    <property type="entry name" value="PRK05380.1"/>
    <property type="match status" value="1"/>
</dbReference>
<evidence type="ECO:0000313" key="13">
    <source>
        <dbReference type="Proteomes" id="UP001596356"/>
    </source>
</evidence>
<feature type="domain" description="CTP synthase N-terminal" evidence="11">
    <location>
        <begin position="6"/>
        <end position="269"/>
    </location>
</feature>
<comment type="caution">
    <text evidence="9">Lacks conserved residue(s) required for the propagation of feature annotation.</text>
</comment>
<dbReference type="CDD" id="cd01746">
    <property type="entry name" value="GATase1_CTP_Synthase"/>
    <property type="match status" value="1"/>
</dbReference>
<reference evidence="13" key="1">
    <citation type="journal article" date="2019" name="Int. J. Syst. Evol. Microbiol.">
        <title>The Global Catalogue of Microorganisms (GCM) 10K type strain sequencing project: providing services to taxonomists for standard genome sequencing and annotation.</title>
        <authorList>
            <consortium name="The Broad Institute Genomics Platform"/>
            <consortium name="The Broad Institute Genome Sequencing Center for Infectious Disease"/>
            <person name="Wu L."/>
            <person name="Ma J."/>
        </authorList>
    </citation>
    <scope>NUCLEOTIDE SEQUENCE [LARGE SCALE GENOMIC DNA]</scope>
    <source>
        <strain evidence="13">NBRC 106593</strain>
    </source>
</reference>
<feature type="binding site" evidence="9">
    <location>
        <position position="226"/>
    </location>
    <ligand>
        <name>CTP</name>
        <dbReference type="ChEBI" id="CHEBI:37563"/>
        <note>allosteric inhibitor</note>
    </ligand>
</feature>
<gene>
    <name evidence="9" type="primary">pyrG</name>
    <name evidence="12" type="ORF">ACFQBT_09380</name>
</gene>
<dbReference type="InterPro" id="IPR033828">
    <property type="entry name" value="GATase1_CTP_Synthase"/>
</dbReference>
<feature type="domain" description="Glutamine amidotransferase" evidence="10">
    <location>
        <begin position="304"/>
        <end position="534"/>
    </location>
</feature>
<feature type="binding site" evidence="9">
    <location>
        <position position="469"/>
    </location>
    <ligand>
        <name>L-glutamine</name>
        <dbReference type="ChEBI" id="CHEBI:58359"/>
    </ligand>
</feature>
<comment type="catalytic activity">
    <reaction evidence="9">
        <text>L-glutamine + H2O = L-glutamate + NH4(+)</text>
        <dbReference type="Rhea" id="RHEA:15889"/>
        <dbReference type="ChEBI" id="CHEBI:15377"/>
        <dbReference type="ChEBI" id="CHEBI:28938"/>
        <dbReference type="ChEBI" id="CHEBI:29985"/>
        <dbReference type="ChEBI" id="CHEBI:58359"/>
    </reaction>
</comment>
<evidence type="ECO:0000256" key="5">
    <source>
        <dbReference type="ARBA" id="ARBA00022840"/>
    </source>
</evidence>
<comment type="similarity">
    <text evidence="2 9">Belongs to the CTP synthase family.</text>
</comment>
<evidence type="ECO:0000256" key="7">
    <source>
        <dbReference type="ARBA" id="ARBA00022975"/>
    </source>
</evidence>
<dbReference type="CDD" id="cd03113">
    <property type="entry name" value="CTPS_N"/>
    <property type="match status" value="1"/>
</dbReference>
<keyword evidence="4 9" id="KW-0547">Nucleotide-binding</keyword>
<evidence type="ECO:0000256" key="4">
    <source>
        <dbReference type="ARBA" id="ARBA00022741"/>
    </source>
</evidence>